<sequence length="268" mass="28653">MITDILFYSFMQRAIIAGLILGILLASLGVIATLRKMSFFGEGVAHASLAGIAVAMLADVAPLPIAIIWSVLVALIIYWLERSTKLHSDTVIGILFTASMAFGVILMSQTAGYQPELISFLFGSILAIRSIDLYIIGGLALIIMLWFVPSIKQLTYLSLSEESATVSGIKTKTQTLLFYIALSIATVLGVKILGIILVSALLILPAATGRLLSKSFKSYFTVSIIISEITILLGLFLSYIKDLPSGASIVLVGTAFFLLASLLGKAKT</sequence>
<dbReference type="InterPro" id="IPR001626">
    <property type="entry name" value="ABC_TroCD"/>
</dbReference>
<dbReference type="Pfam" id="PF00950">
    <property type="entry name" value="ABC-3"/>
    <property type="match status" value="1"/>
</dbReference>
<evidence type="ECO:0000256" key="1">
    <source>
        <dbReference type="ARBA" id="ARBA00004141"/>
    </source>
</evidence>
<evidence type="ECO:0000256" key="6">
    <source>
        <dbReference type="RuleBase" id="RU003943"/>
    </source>
</evidence>
<protein>
    <recommendedName>
        <fullName evidence="10">ABC transporter</fullName>
    </recommendedName>
</protein>
<dbReference type="SUPFAM" id="SSF81345">
    <property type="entry name" value="ABC transporter involved in vitamin B12 uptake, BtuC"/>
    <property type="match status" value="1"/>
</dbReference>
<dbReference type="InterPro" id="IPR037294">
    <property type="entry name" value="ABC_BtuC-like"/>
</dbReference>
<dbReference type="Gene3D" id="1.10.3470.10">
    <property type="entry name" value="ABC transporter involved in vitamin B12 uptake, BtuC"/>
    <property type="match status" value="1"/>
</dbReference>
<dbReference type="GO" id="GO:0043190">
    <property type="term" value="C:ATP-binding cassette (ABC) transporter complex"/>
    <property type="evidence" value="ECO:0007669"/>
    <property type="project" value="InterPro"/>
</dbReference>
<dbReference type="GO" id="GO:0055085">
    <property type="term" value="P:transmembrane transport"/>
    <property type="evidence" value="ECO:0007669"/>
    <property type="project" value="InterPro"/>
</dbReference>
<reference evidence="9" key="1">
    <citation type="submission" date="2017-09" db="EMBL/GenBank/DDBJ databases">
        <title>Depth-based differentiation of microbial function through sediment-hosted aquifers and enrichment of novel symbionts in the deep terrestrial subsurface.</title>
        <authorList>
            <person name="Probst A.J."/>
            <person name="Ladd B."/>
            <person name="Jarett J.K."/>
            <person name="Geller-Mcgrath D.E."/>
            <person name="Sieber C.M.K."/>
            <person name="Emerson J.B."/>
            <person name="Anantharaman K."/>
            <person name="Thomas B.C."/>
            <person name="Malmstrom R."/>
            <person name="Stieglmeier M."/>
            <person name="Klingl A."/>
            <person name="Woyke T."/>
            <person name="Ryan C.M."/>
            <person name="Banfield J.F."/>
        </authorList>
    </citation>
    <scope>NUCLEOTIDE SEQUENCE [LARGE SCALE GENOMIC DNA]</scope>
</reference>
<comment type="caution">
    <text evidence="8">The sequence shown here is derived from an EMBL/GenBank/DDBJ whole genome shotgun (WGS) entry which is preliminary data.</text>
</comment>
<comment type="subcellular location">
    <subcellularLocation>
        <location evidence="6">Cell membrane</location>
        <topology evidence="6">Multi-pass membrane protein</topology>
    </subcellularLocation>
    <subcellularLocation>
        <location evidence="1">Membrane</location>
        <topology evidence="1">Multi-pass membrane protein</topology>
    </subcellularLocation>
</comment>
<evidence type="ECO:0000256" key="5">
    <source>
        <dbReference type="ARBA" id="ARBA00023136"/>
    </source>
</evidence>
<evidence type="ECO:0008006" key="10">
    <source>
        <dbReference type="Google" id="ProtNLM"/>
    </source>
</evidence>
<keyword evidence="5 7" id="KW-0472">Membrane</keyword>
<proteinExistence type="inferred from homology"/>
<keyword evidence="6" id="KW-0813">Transport</keyword>
<dbReference type="PANTHER" id="PTHR30477:SF0">
    <property type="entry name" value="METAL TRANSPORT SYSTEM MEMBRANE PROTEIN TM_0125-RELATED"/>
    <property type="match status" value="1"/>
</dbReference>
<evidence type="ECO:0000313" key="9">
    <source>
        <dbReference type="Proteomes" id="UP000230251"/>
    </source>
</evidence>
<evidence type="ECO:0000256" key="4">
    <source>
        <dbReference type="ARBA" id="ARBA00022989"/>
    </source>
</evidence>
<evidence type="ECO:0000256" key="2">
    <source>
        <dbReference type="ARBA" id="ARBA00008034"/>
    </source>
</evidence>
<dbReference type="AlphaFoldDB" id="A0A2M8EPZ4"/>
<feature type="transmembrane region" description="Helical" evidence="7">
    <location>
        <begin position="46"/>
        <end position="79"/>
    </location>
</feature>
<feature type="transmembrane region" description="Helical" evidence="7">
    <location>
        <begin position="120"/>
        <end position="148"/>
    </location>
</feature>
<evidence type="ECO:0000256" key="3">
    <source>
        <dbReference type="ARBA" id="ARBA00022692"/>
    </source>
</evidence>
<accession>A0A2M8EPZ4</accession>
<feature type="transmembrane region" description="Helical" evidence="7">
    <location>
        <begin position="246"/>
        <end position="264"/>
    </location>
</feature>
<keyword evidence="3 6" id="KW-0812">Transmembrane</keyword>
<feature type="transmembrane region" description="Helical" evidence="7">
    <location>
        <begin position="219"/>
        <end position="240"/>
    </location>
</feature>
<comment type="similarity">
    <text evidence="2 6">Belongs to the ABC-3 integral membrane protein family.</text>
</comment>
<feature type="transmembrane region" description="Helical" evidence="7">
    <location>
        <begin position="176"/>
        <end position="207"/>
    </location>
</feature>
<gene>
    <name evidence="8" type="ORF">CO057_00790</name>
</gene>
<feature type="transmembrane region" description="Helical" evidence="7">
    <location>
        <begin position="14"/>
        <end position="34"/>
    </location>
</feature>
<organism evidence="8 9">
    <name type="scientific">Candidatus Uhrbacteria bacterium CG_4_9_14_0_2_um_filter_41_50</name>
    <dbReference type="NCBI Taxonomy" id="1975031"/>
    <lineage>
        <taxon>Bacteria</taxon>
        <taxon>Candidatus Uhriibacteriota</taxon>
    </lineage>
</organism>
<dbReference type="GO" id="GO:0010043">
    <property type="term" value="P:response to zinc ion"/>
    <property type="evidence" value="ECO:0007669"/>
    <property type="project" value="TreeGrafter"/>
</dbReference>
<name>A0A2M8EPZ4_9BACT</name>
<feature type="transmembrane region" description="Helical" evidence="7">
    <location>
        <begin position="91"/>
        <end position="108"/>
    </location>
</feature>
<dbReference type="PANTHER" id="PTHR30477">
    <property type="entry name" value="ABC-TRANSPORTER METAL-BINDING PROTEIN"/>
    <property type="match status" value="1"/>
</dbReference>
<dbReference type="EMBL" id="PFSI01000016">
    <property type="protein sequence ID" value="PJC24815.1"/>
    <property type="molecule type" value="Genomic_DNA"/>
</dbReference>
<keyword evidence="4 7" id="KW-1133">Transmembrane helix</keyword>
<evidence type="ECO:0000256" key="7">
    <source>
        <dbReference type="SAM" id="Phobius"/>
    </source>
</evidence>
<dbReference type="Proteomes" id="UP000230251">
    <property type="component" value="Unassembled WGS sequence"/>
</dbReference>
<evidence type="ECO:0000313" key="8">
    <source>
        <dbReference type="EMBL" id="PJC24815.1"/>
    </source>
</evidence>